<dbReference type="AlphaFoldDB" id="A0A1D2YVV7"/>
<dbReference type="OrthoDB" id="2023301at2"/>
<gene>
    <name evidence="4" type="ORF">BHF71_00900</name>
</gene>
<feature type="domain" description="Multidrug resistance protein MdtA-like barrel-sandwich hybrid" evidence="2">
    <location>
        <begin position="70"/>
        <end position="169"/>
    </location>
</feature>
<dbReference type="RefSeq" id="WP_069656252.1">
    <property type="nucleotide sequence ID" value="NZ_MIJF01000013.1"/>
</dbReference>
<dbReference type="Pfam" id="PF26002">
    <property type="entry name" value="Beta-barrel_AprE"/>
    <property type="match status" value="1"/>
</dbReference>
<proteinExistence type="predicted"/>
<dbReference type="GO" id="GO:1990281">
    <property type="term" value="C:efflux pump complex"/>
    <property type="evidence" value="ECO:0007669"/>
    <property type="project" value="TreeGrafter"/>
</dbReference>
<dbReference type="GO" id="GO:0015562">
    <property type="term" value="F:efflux transmembrane transporter activity"/>
    <property type="evidence" value="ECO:0007669"/>
    <property type="project" value="TreeGrafter"/>
</dbReference>
<keyword evidence="1" id="KW-0812">Transmembrane</keyword>
<dbReference type="PANTHER" id="PTHR30469:SF33">
    <property type="entry name" value="SLR1207 PROTEIN"/>
    <property type="match status" value="1"/>
</dbReference>
<comment type="caution">
    <text evidence="4">The sequence shown here is derived from an EMBL/GenBank/DDBJ whole genome shotgun (WGS) entry which is preliminary data.</text>
</comment>
<evidence type="ECO:0000313" key="5">
    <source>
        <dbReference type="Proteomes" id="UP000243739"/>
    </source>
</evidence>
<keyword evidence="1" id="KW-0472">Membrane</keyword>
<dbReference type="InterPro" id="IPR058625">
    <property type="entry name" value="MdtA-like_BSH"/>
</dbReference>
<protein>
    <recommendedName>
        <fullName evidence="6">Membrane fusion protein biotin-lipoyl like domain-containing protein</fullName>
    </recommendedName>
</protein>
<dbReference type="Gene3D" id="2.40.420.20">
    <property type="match status" value="1"/>
</dbReference>
<dbReference type="InterPro" id="IPR058982">
    <property type="entry name" value="Beta-barrel_AprE"/>
</dbReference>
<feature type="domain" description="AprE-like beta-barrel" evidence="3">
    <location>
        <begin position="367"/>
        <end position="441"/>
    </location>
</feature>
<accession>A0A1D2YVV7</accession>
<evidence type="ECO:0000259" key="3">
    <source>
        <dbReference type="Pfam" id="PF26002"/>
    </source>
</evidence>
<dbReference type="Gene3D" id="2.40.30.170">
    <property type="match status" value="2"/>
</dbReference>
<keyword evidence="5" id="KW-1185">Reference proteome</keyword>
<dbReference type="Gene3D" id="2.40.50.100">
    <property type="match status" value="2"/>
</dbReference>
<dbReference type="SUPFAM" id="SSF111369">
    <property type="entry name" value="HlyD-like secretion proteins"/>
    <property type="match status" value="2"/>
</dbReference>
<sequence length="509" mass="56826">MDRKNKRVNKGWYLFLILFLVVSISFTTSYYWYLQANAEQGNFLVSKVAKDNLYLTLDNMGVIKYAKEKEITSSIPGIIEEIYVQQGDRIKAGDPILKLDDSNLQLRLKQAYSELKVERLKLANLLQTTIDKIGNTSIDQLTNIRAPIDGIVEYTLEKGVYINGNTEMLTIIDKQNIYFEMDLYSSDLNRIKVGQEVEINLHDFSGSVTGTIEKISNTSSNKGGMIVHNTLVKVKNPGLLKPGMKGTAHIKTQLGTMIKKGSFVPPKKIKIYSNVTGKIKEIYIDNGVFVKKGTPLLKIDDIQLLNQVEIQKQVITSIQLKIKELKMLLNDLVITSPIEGVIKELNVAPSQNITPNTKILRIVDDNLIAVTKLDQQDITKVRLGQETTLLIPGYSKGEIEGKVTHVSEKGVTKNGHTFYDVEISFPQDDEIKIGMMVETIILVDVVEDTLLVPTISIFDYENGKAVKVIEGDKVIIKKVDVGVSNGTFTQVKSGLKSGELIIIPIKNIL</sequence>
<name>A0A1D2YVV7_9BACI</name>
<feature type="transmembrane region" description="Helical" evidence="1">
    <location>
        <begin position="12"/>
        <end position="33"/>
    </location>
</feature>
<dbReference type="STRING" id="337097.BHF71_00900"/>
<dbReference type="PRINTS" id="PR01490">
    <property type="entry name" value="RTXTOXIND"/>
</dbReference>
<evidence type="ECO:0000259" key="2">
    <source>
        <dbReference type="Pfam" id="PF25917"/>
    </source>
</evidence>
<dbReference type="EMBL" id="MIJF01000013">
    <property type="protein sequence ID" value="OEF99765.1"/>
    <property type="molecule type" value="Genomic_DNA"/>
</dbReference>
<dbReference type="Pfam" id="PF25917">
    <property type="entry name" value="BSH_RND"/>
    <property type="match status" value="1"/>
</dbReference>
<dbReference type="Proteomes" id="UP000243739">
    <property type="component" value="Unassembled WGS sequence"/>
</dbReference>
<dbReference type="PANTHER" id="PTHR30469">
    <property type="entry name" value="MULTIDRUG RESISTANCE PROTEIN MDTA"/>
    <property type="match status" value="1"/>
</dbReference>
<keyword evidence="1" id="KW-1133">Transmembrane helix</keyword>
<evidence type="ECO:0000313" key="4">
    <source>
        <dbReference type="EMBL" id="OEF99765.1"/>
    </source>
</evidence>
<evidence type="ECO:0000256" key="1">
    <source>
        <dbReference type="SAM" id="Phobius"/>
    </source>
</evidence>
<organism evidence="4 5">
    <name type="scientific">Vulcanibacillus modesticaldus</name>
    <dbReference type="NCBI Taxonomy" id="337097"/>
    <lineage>
        <taxon>Bacteria</taxon>
        <taxon>Bacillati</taxon>
        <taxon>Bacillota</taxon>
        <taxon>Bacilli</taxon>
        <taxon>Bacillales</taxon>
        <taxon>Bacillaceae</taxon>
        <taxon>Vulcanibacillus</taxon>
    </lineage>
</organism>
<evidence type="ECO:0008006" key="6">
    <source>
        <dbReference type="Google" id="ProtNLM"/>
    </source>
</evidence>
<reference evidence="4 5" key="1">
    <citation type="submission" date="2016-09" db="EMBL/GenBank/DDBJ databases">
        <title>Draft genome sequence for the type strain of Vulcanibacillus modesticaldus BR, a strictly anaerobic, moderately thermophilic, and nitrate-reducing bacterium from deep sea-hydrothermal vents of the Mid-Atlantic Ridge.</title>
        <authorList>
            <person name="Abin C.A."/>
            <person name="Hollibaugh J.T."/>
        </authorList>
    </citation>
    <scope>NUCLEOTIDE SEQUENCE [LARGE SCALE GENOMIC DNA]</scope>
    <source>
        <strain evidence="4 5">BR</strain>
    </source>
</reference>